<comment type="similarity">
    <text evidence="1 7 11">Belongs to the Glu/Leu/Phe/Val dehydrogenases family.</text>
</comment>
<dbReference type="GO" id="GO:0000166">
    <property type="term" value="F:nucleotide binding"/>
    <property type="evidence" value="ECO:0007669"/>
    <property type="project" value="UniProtKB-KW"/>
</dbReference>
<gene>
    <name evidence="13" type="ORF">TT172_LOCUS4032</name>
</gene>
<sequence length="457" mass="49197">MSNLPSEPEFEQAYKELAYTLENSSLFQKFPQYRTALKVASIPERVIQFRVVWEDDAGNLQVNRGYRVQFNSALGPYKGGLRLHPSVNLSILKFLGFEQIFKNALTGLMMGGGKGGADFDPKGKSDAEIRRFCEAFMRELSRHIGADTDVPAGDIGVGGREIGYLFGAYRRERNKFEGVLTGKGLAWGGSLIRPEATGYGLVYYVTHMLEHAGAGGWQGKRVAISGSGNVAQYAALKCIELGATVVSLSDSKGSLVAVDGGRVTVEDVEAIMALKAKRQALADYAPPQGSSSLKYVAGVRPWLHVGAVDVALPCATQNEISGEEALALVAGGCRFVAEGSNMGCTLEAIEVFERERREKKAGGGGATWYAPGKAANCGGVAVSGLEMAQNSQRLAWTREEVDQKLKDIMRNAFYLGLDTAREYVPAAEGELPSLVAGSNIAGFVKVARAMEDQGDWW</sequence>
<dbReference type="Pfam" id="PF02812">
    <property type="entry name" value="ELFV_dehydrog_N"/>
    <property type="match status" value="1"/>
</dbReference>
<evidence type="ECO:0000256" key="9">
    <source>
        <dbReference type="PIRSR" id="PIRSR000185-2"/>
    </source>
</evidence>
<feature type="binding site" evidence="9">
    <location>
        <position position="383"/>
    </location>
    <ligand>
        <name>substrate</name>
    </ligand>
</feature>
<keyword evidence="5 7" id="KW-0560">Oxidoreductase</keyword>
<evidence type="ECO:0000256" key="2">
    <source>
        <dbReference type="ARBA" id="ARBA00011643"/>
    </source>
</evidence>
<dbReference type="PANTHER" id="PTHR43571">
    <property type="entry name" value="NADP-SPECIFIC GLUTAMATE DEHYDROGENASE 1-RELATED"/>
    <property type="match status" value="1"/>
</dbReference>
<dbReference type="GO" id="GO:0006537">
    <property type="term" value="P:glutamate biosynthetic process"/>
    <property type="evidence" value="ECO:0007669"/>
    <property type="project" value="TreeGrafter"/>
</dbReference>
<dbReference type="Gene3D" id="1.10.285.10">
    <property type="entry name" value="Glutamate Dehydrogenase, chain A, domain 3"/>
    <property type="match status" value="2"/>
</dbReference>
<dbReference type="FunFam" id="3.40.50.10860:FF:000002">
    <property type="entry name" value="Glutamate dehydrogenase"/>
    <property type="match status" value="1"/>
</dbReference>
<evidence type="ECO:0000256" key="11">
    <source>
        <dbReference type="RuleBase" id="RU004417"/>
    </source>
</evidence>
<keyword evidence="3" id="KW-0521">NADP</keyword>
<feature type="active site" description="Proton donor" evidence="8">
    <location>
        <position position="114"/>
    </location>
</feature>
<organism evidence="13 14">
    <name type="scientific">Thermothielavioides terrestris</name>
    <dbReference type="NCBI Taxonomy" id="2587410"/>
    <lineage>
        <taxon>Eukaryota</taxon>
        <taxon>Fungi</taxon>
        <taxon>Dikarya</taxon>
        <taxon>Ascomycota</taxon>
        <taxon>Pezizomycotina</taxon>
        <taxon>Sordariomycetes</taxon>
        <taxon>Sordariomycetidae</taxon>
        <taxon>Sordariales</taxon>
        <taxon>Chaetomiaceae</taxon>
        <taxon>Thermothielavioides</taxon>
    </lineage>
</organism>
<dbReference type="InterPro" id="IPR046346">
    <property type="entry name" value="Aminoacid_DH-like_N_sf"/>
</dbReference>
<evidence type="ECO:0000256" key="4">
    <source>
        <dbReference type="ARBA" id="ARBA00022990"/>
    </source>
</evidence>
<dbReference type="Proteomes" id="UP000289323">
    <property type="component" value="Unassembled WGS sequence"/>
</dbReference>
<feature type="binding site" evidence="9">
    <location>
        <position position="153"/>
    </location>
    <ligand>
        <name>substrate</name>
    </ligand>
</feature>
<keyword evidence="9" id="KW-0547">Nucleotide-binding</keyword>
<evidence type="ECO:0000256" key="6">
    <source>
        <dbReference type="ARBA" id="ARBA00048584"/>
    </source>
</evidence>
<feature type="binding site" evidence="9">
    <location>
        <position position="197"/>
    </location>
    <ligand>
        <name>NAD(+)</name>
        <dbReference type="ChEBI" id="CHEBI:57540"/>
    </ligand>
</feature>
<comment type="catalytic activity">
    <reaction evidence="6">
        <text>L-glutamate + NADP(+) + H2O = 2-oxoglutarate + NH4(+) + NADPH + H(+)</text>
        <dbReference type="Rhea" id="RHEA:11612"/>
        <dbReference type="ChEBI" id="CHEBI:15377"/>
        <dbReference type="ChEBI" id="CHEBI:15378"/>
        <dbReference type="ChEBI" id="CHEBI:16810"/>
        <dbReference type="ChEBI" id="CHEBI:28938"/>
        <dbReference type="ChEBI" id="CHEBI:29985"/>
        <dbReference type="ChEBI" id="CHEBI:57783"/>
        <dbReference type="ChEBI" id="CHEBI:58349"/>
        <dbReference type="EC" id="1.4.1.4"/>
    </reaction>
</comment>
<dbReference type="PROSITE" id="PS00074">
    <property type="entry name" value="GLFV_DEHYDROGENASE"/>
    <property type="match status" value="1"/>
</dbReference>
<dbReference type="SUPFAM" id="SSF53223">
    <property type="entry name" value="Aminoacid dehydrogenase-like, N-terminal domain"/>
    <property type="match status" value="1"/>
</dbReference>
<dbReference type="FunFam" id="1.10.285.10:FF:000003">
    <property type="entry name" value="Glutamate dehydrogenase"/>
    <property type="match status" value="1"/>
</dbReference>
<dbReference type="InterPro" id="IPR033922">
    <property type="entry name" value="NAD_bind_Glu_DH"/>
</dbReference>
<evidence type="ECO:0000313" key="14">
    <source>
        <dbReference type="Proteomes" id="UP000289323"/>
    </source>
</evidence>
<dbReference type="Gene3D" id="3.40.50.720">
    <property type="entry name" value="NAD(P)-binding Rossmann-like Domain"/>
    <property type="match status" value="1"/>
</dbReference>
<feature type="binding site" evidence="9">
    <location>
        <position position="99"/>
    </location>
    <ligand>
        <name>substrate</name>
    </ligand>
</feature>
<dbReference type="FunFam" id="1.10.285.10:FF:000001">
    <property type="entry name" value="Glutamate dehydrogenase"/>
    <property type="match status" value="1"/>
</dbReference>
<dbReference type="Pfam" id="PF00208">
    <property type="entry name" value="ELFV_dehydrog"/>
    <property type="match status" value="1"/>
</dbReference>
<evidence type="ECO:0000313" key="13">
    <source>
        <dbReference type="EMBL" id="SPQ21613.1"/>
    </source>
</evidence>
<dbReference type="FunFam" id="3.40.50.720:FF:000030">
    <property type="entry name" value="Glutamate dehydrogenase"/>
    <property type="match status" value="1"/>
</dbReference>
<feature type="binding site" evidence="9">
    <location>
        <position position="229"/>
    </location>
    <ligand>
        <name>NAD(+)</name>
        <dbReference type="ChEBI" id="CHEBI:57540"/>
    </ligand>
</feature>
<dbReference type="NCBIfam" id="NF006929">
    <property type="entry name" value="PRK09414.1"/>
    <property type="match status" value="1"/>
</dbReference>
<evidence type="ECO:0000256" key="10">
    <source>
        <dbReference type="PIRSR" id="PIRSR000185-3"/>
    </source>
</evidence>
<dbReference type="PRINTS" id="PR00082">
    <property type="entry name" value="GLFDHDRGNASE"/>
</dbReference>
<dbReference type="PIRSF" id="PIRSF000185">
    <property type="entry name" value="Glu_DH"/>
    <property type="match status" value="1"/>
</dbReference>
<dbReference type="InterPro" id="IPR050724">
    <property type="entry name" value="Glu_Leu_Phe_Val_DH"/>
</dbReference>
<dbReference type="InterPro" id="IPR006097">
    <property type="entry name" value="Glu/Leu/Phe/Val/Trp_DH_dimer"/>
</dbReference>
<accession>A0A3S4D3N8</accession>
<name>A0A3S4D3N8_9PEZI</name>
<dbReference type="EMBL" id="OUUZ01000008">
    <property type="protein sequence ID" value="SPQ21613.1"/>
    <property type="molecule type" value="Genomic_DNA"/>
</dbReference>
<dbReference type="SUPFAM" id="SSF51735">
    <property type="entry name" value="NAD(P)-binding Rossmann-fold domains"/>
    <property type="match status" value="1"/>
</dbReference>
<dbReference type="InterPro" id="IPR033524">
    <property type="entry name" value="Glu/Leu/Phe/Val_DH_AS"/>
</dbReference>
<feature type="site" description="Important for catalysis" evidence="10">
    <location>
        <position position="154"/>
    </location>
</feature>
<keyword evidence="4" id="KW-0007">Acetylation</keyword>
<evidence type="ECO:0000259" key="12">
    <source>
        <dbReference type="SMART" id="SM00839"/>
    </source>
</evidence>
<comment type="subunit">
    <text evidence="2">Homohexamer.</text>
</comment>
<dbReference type="CDD" id="cd05313">
    <property type="entry name" value="NAD_bind_2_Glu_DH"/>
    <property type="match status" value="1"/>
</dbReference>
<feature type="binding site" evidence="9">
    <location>
        <position position="78"/>
    </location>
    <ligand>
        <name>substrate</name>
    </ligand>
</feature>
<dbReference type="AlphaFoldDB" id="A0A3S4D3N8"/>
<dbReference type="InterPro" id="IPR036291">
    <property type="entry name" value="NAD(P)-bd_dom_sf"/>
</dbReference>
<reference evidence="13 14" key="1">
    <citation type="submission" date="2018-04" db="EMBL/GenBank/DDBJ databases">
        <authorList>
            <person name="Huttner S."/>
            <person name="Dainat J."/>
        </authorList>
    </citation>
    <scope>NUCLEOTIDE SEQUENCE [LARGE SCALE GENOMIC DNA]</scope>
</reference>
<dbReference type="InterPro" id="IPR006096">
    <property type="entry name" value="Glu/Leu/Phe/Val/Trp_DH_C"/>
</dbReference>
<feature type="binding site" evidence="9">
    <location>
        <position position="102"/>
    </location>
    <ligand>
        <name>substrate</name>
    </ligand>
</feature>
<protein>
    <recommendedName>
        <fullName evidence="7">Glutamate dehydrogenase</fullName>
    </recommendedName>
</protein>
<evidence type="ECO:0000256" key="8">
    <source>
        <dbReference type="PIRSR" id="PIRSR000185-1"/>
    </source>
</evidence>
<dbReference type="SMART" id="SM00839">
    <property type="entry name" value="ELFV_dehydrog"/>
    <property type="match status" value="1"/>
</dbReference>
<feature type="domain" description="Glutamate/phenylalanine/leucine/valine/L-tryptophan dehydrogenase C-terminal" evidence="12">
    <location>
        <begin position="190"/>
        <end position="454"/>
    </location>
</feature>
<evidence type="ECO:0000256" key="7">
    <source>
        <dbReference type="PIRNR" id="PIRNR000185"/>
    </source>
</evidence>
<dbReference type="Gene3D" id="3.40.50.10860">
    <property type="entry name" value="Leucine Dehydrogenase, chain A, domain 1"/>
    <property type="match status" value="1"/>
</dbReference>
<proteinExistence type="inferred from homology"/>
<dbReference type="GO" id="GO:0005829">
    <property type="term" value="C:cytosol"/>
    <property type="evidence" value="ECO:0007669"/>
    <property type="project" value="TreeGrafter"/>
</dbReference>
<dbReference type="GO" id="GO:0004354">
    <property type="term" value="F:glutamate dehydrogenase (NADP+) activity"/>
    <property type="evidence" value="ECO:0007669"/>
    <property type="project" value="UniProtKB-EC"/>
</dbReference>
<dbReference type="InterPro" id="IPR006095">
    <property type="entry name" value="Glu/Leu/Phe/Val/Trp_DH"/>
</dbReference>
<evidence type="ECO:0000256" key="3">
    <source>
        <dbReference type="ARBA" id="ARBA00022857"/>
    </source>
</evidence>
<evidence type="ECO:0000256" key="5">
    <source>
        <dbReference type="ARBA" id="ARBA00023002"/>
    </source>
</evidence>
<evidence type="ECO:0000256" key="1">
    <source>
        <dbReference type="ARBA" id="ARBA00006382"/>
    </source>
</evidence>
<keyword evidence="9" id="KW-0520">NAD</keyword>
<dbReference type="PANTHER" id="PTHR43571:SF1">
    <property type="entry name" value="NADP-SPECIFIC GLUTAMATE DEHYDROGENASE 1-RELATED"/>
    <property type="match status" value="1"/>
</dbReference>
<dbReference type="InterPro" id="IPR014362">
    <property type="entry name" value="Glu_DH"/>
</dbReference>